<reference evidence="2" key="1">
    <citation type="journal article" date="2020" name="Stud. Mycol.">
        <title>101 Dothideomycetes genomes: a test case for predicting lifestyles and emergence of pathogens.</title>
        <authorList>
            <person name="Haridas S."/>
            <person name="Albert R."/>
            <person name="Binder M."/>
            <person name="Bloem J."/>
            <person name="Labutti K."/>
            <person name="Salamov A."/>
            <person name="Andreopoulos B."/>
            <person name="Baker S."/>
            <person name="Barry K."/>
            <person name="Bills G."/>
            <person name="Bluhm B."/>
            <person name="Cannon C."/>
            <person name="Castanera R."/>
            <person name="Culley D."/>
            <person name="Daum C."/>
            <person name="Ezra D."/>
            <person name="Gonzalez J."/>
            <person name="Henrissat B."/>
            <person name="Kuo A."/>
            <person name="Liang C."/>
            <person name="Lipzen A."/>
            <person name="Lutzoni F."/>
            <person name="Magnuson J."/>
            <person name="Mondo S."/>
            <person name="Nolan M."/>
            <person name="Ohm R."/>
            <person name="Pangilinan J."/>
            <person name="Park H.-J."/>
            <person name="Ramirez L."/>
            <person name="Alfaro M."/>
            <person name="Sun H."/>
            <person name="Tritt A."/>
            <person name="Yoshinaga Y."/>
            <person name="Zwiers L.-H."/>
            <person name="Turgeon B."/>
            <person name="Goodwin S."/>
            <person name="Spatafora J."/>
            <person name="Crous P."/>
            <person name="Grigoriev I."/>
        </authorList>
    </citation>
    <scope>NUCLEOTIDE SEQUENCE</scope>
    <source>
        <strain evidence="2">CBS 627.86</strain>
    </source>
</reference>
<gene>
    <name evidence="2" type="ORF">BDV96DRAFT_119370</name>
</gene>
<evidence type="ECO:0000256" key="1">
    <source>
        <dbReference type="SAM" id="Coils"/>
    </source>
</evidence>
<proteinExistence type="predicted"/>
<keyword evidence="1" id="KW-0175">Coiled coil</keyword>
<feature type="coiled-coil region" evidence="1">
    <location>
        <begin position="41"/>
        <end position="75"/>
    </location>
</feature>
<evidence type="ECO:0000313" key="2">
    <source>
        <dbReference type="EMBL" id="KAF2113204.1"/>
    </source>
</evidence>
<evidence type="ECO:0000313" key="3">
    <source>
        <dbReference type="Proteomes" id="UP000799770"/>
    </source>
</evidence>
<dbReference type="Proteomes" id="UP000799770">
    <property type="component" value="Unassembled WGS sequence"/>
</dbReference>
<dbReference type="AlphaFoldDB" id="A0A6A5Z2C3"/>
<protein>
    <submittedName>
        <fullName evidence="2">Uncharacterized protein</fullName>
    </submittedName>
</protein>
<name>A0A6A5Z2C3_9PLEO</name>
<organism evidence="2 3">
    <name type="scientific">Lophiotrema nucula</name>
    <dbReference type="NCBI Taxonomy" id="690887"/>
    <lineage>
        <taxon>Eukaryota</taxon>
        <taxon>Fungi</taxon>
        <taxon>Dikarya</taxon>
        <taxon>Ascomycota</taxon>
        <taxon>Pezizomycotina</taxon>
        <taxon>Dothideomycetes</taxon>
        <taxon>Pleosporomycetidae</taxon>
        <taxon>Pleosporales</taxon>
        <taxon>Lophiotremataceae</taxon>
        <taxon>Lophiotrema</taxon>
    </lineage>
</organism>
<accession>A0A6A5Z2C3</accession>
<sequence>MSAVADPQAQTILEEGRKLENSVVMAESLLQLSSQEPCRVMESESSLVKSLRQEIANKDEQIRQLKEDVSNTKRLWEEGKENNKIFCSKCANDSRTWRVI</sequence>
<keyword evidence="3" id="KW-1185">Reference proteome</keyword>
<dbReference type="EMBL" id="ML977328">
    <property type="protein sequence ID" value="KAF2113204.1"/>
    <property type="molecule type" value="Genomic_DNA"/>
</dbReference>